<reference evidence="5 6" key="1">
    <citation type="submission" date="2021-03" db="EMBL/GenBank/DDBJ databases">
        <title>Antimicrobial resistance genes in bacteria isolated from Japanese honey, and their potential for conferring macrolide and lincosamide resistance in the American foulbrood pathogen Paenibacillus larvae.</title>
        <authorList>
            <person name="Okamoto M."/>
            <person name="Kumagai M."/>
            <person name="Kanamori H."/>
            <person name="Takamatsu D."/>
        </authorList>
    </citation>
    <scope>NUCLEOTIDE SEQUENCE [LARGE SCALE GENOMIC DNA]</scope>
    <source>
        <strain evidence="5 6">J21TS3</strain>
    </source>
</reference>
<dbReference type="PRINTS" id="PR00727">
    <property type="entry name" value="LEADERPTASE"/>
</dbReference>
<dbReference type="NCBIfam" id="TIGR02227">
    <property type="entry name" value="sigpep_I_bact"/>
    <property type="match status" value="1"/>
</dbReference>
<keyword evidence="6" id="KW-1185">Reference proteome</keyword>
<comment type="subcellular location">
    <subcellularLocation>
        <location evidence="1">Cell membrane</location>
        <topology evidence="1">Single-pass type II membrane protein</topology>
    </subcellularLocation>
    <subcellularLocation>
        <location evidence="3">Membrane</location>
        <topology evidence="3">Single-pass type II membrane protein</topology>
    </subcellularLocation>
</comment>
<evidence type="ECO:0000313" key="5">
    <source>
        <dbReference type="EMBL" id="GIO68995.1"/>
    </source>
</evidence>
<comment type="caution">
    <text evidence="5">The sequence shown here is derived from an EMBL/GenBank/DDBJ whole genome shotgun (WGS) entry which is preliminary data.</text>
</comment>
<dbReference type="CDD" id="cd06530">
    <property type="entry name" value="S26_SPase_I"/>
    <property type="match status" value="1"/>
</dbReference>
<evidence type="ECO:0000259" key="4">
    <source>
        <dbReference type="Pfam" id="PF10502"/>
    </source>
</evidence>
<sequence>MKKAVRYAALFILLLAGCQDEEGPPLKDEAAVPDIPAAEMKDGYIIYHHRYDNMDRGHHDFEARTVIDPNYYEQHPYKRGEIVYFQPPDFDHAKYPRVTLETWSISRIVALPGETVEIKSGQIYIDQRSLESFYGRAHRLGSDIEGLKKALEQNPDDPMRQNLEHAIKDLASNQLDALRVPDGHVFVIGDDWFRSFDSRHFGPLPIGSIQGKVLGYPADPPAK</sequence>
<dbReference type="RefSeq" id="WP_212951601.1">
    <property type="nucleotide sequence ID" value="NZ_BORW01000024.1"/>
</dbReference>
<dbReference type="EMBL" id="BORW01000024">
    <property type="protein sequence ID" value="GIO68995.1"/>
    <property type="molecule type" value="Genomic_DNA"/>
</dbReference>
<organism evidence="5 6">
    <name type="scientific">Paenibacillus cookii</name>
    <dbReference type="NCBI Taxonomy" id="157839"/>
    <lineage>
        <taxon>Bacteria</taxon>
        <taxon>Bacillati</taxon>
        <taxon>Bacillota</taxon>
        <taxon>Bacilli</taxon>
        <taxon>Bacillales</taxon>
        <taxon>Paenibacillaceae</taxon>
        <taxon>Paenibacillus</taxon>
    </lineage>
</organism>
<dbReference type="Proteomes" id="UP000680638">
    <property type="component" value="Unassembled WGS sequence"/>
</dbReference>
<evidence type="ECO:0000256" key="2">
    <source>
        <dbReference type="ARBA" id="ARBA00009370"/>
    </source>
</evidence>
<dbReference type="Gene3D" id="2.10.109.10">
    <property type="entry name" value="Umud Fragment, subunit A"/>
    <property type="match status" value="1"/>
</dbReference>
<name>A0ABQ4M0C7_9BACL</name>
<accession>A0ABQ4M0C7</accession>
<comment type="similarity">
    <text evidence="2 3">Belongs to the peptidase S26 family.</text>
</comment>
<dbReference type="PANTHER" id="PTHR43390:SF1">
    <property type="entry name" value="CHLOROPLAST PROCESSING PEPTIDASE"/>
    <property type="match status" value="1"/>
</dbReference>
<evidence type="ECO:0000256" key="1">
    <source>
        <dbReference type="ARBA" id="ARBA00004401"/>
    </source>
</evidence>
<feature type="domain" description="Peptidase S26" evidence="4">
    <location>
        <begin position="53"/>
        <end position="213"/>
    </location>
</feature>
<protein>
    <recommendedName>
        <fullName evidence="3">Signal peptidase I</fullName>
        <ecNumber evidence="3">3.4.21.89</ecNumber>
    </recommendedName>
</protein>
<proteinExistence type="inferred from homology"/>
<dbReference type="SUPFAM" id="SSF51306">
    <property type="entry name" value="LexA/Signal peptidase"/>
    <property type="match status" value="1"/>
</dbReference>
<comment type="catalytic activity">
    <reaction evidence="3">
        <text>Cleavage of hydrophobic, N-terminal signal or leader sequences from secreted and periplasmic proteins.</text>
        <dbReference type="EC" id="3.4.21.89"/>
    </reaction>
</comment>
<dbReference type="Pfam" id="PF10502">
    <property type="entry name" value="Peptidase_S26"/>
    <property type="match status" value="1"/>
</dbReference>
<evidence type="ECO:0000256" key="3">
    <source>
        <dbReference type="RuleBase" id="RU362042"/>
    </source>
</evidence>
<dbReference type="InterPro" id="IPR019533">
    <property type="entry name" value="Peptidase_S26"/>
</dbReference>
<gene>
    <name evidence="5" type="ORF">J21TS3_38160</name>
</gene>
<dbReference type="EC" id="3.4.21.89" evidence="3"/>
<dbReference type="PROSITE" id="PS51257">
    <property type="entry name" value="PROKAR_LIPOPROTEIN"/>
    <property type="match status" value="1"/>
</dbReference>
<keyword evidence="3" id="KW-0645">Protease</keyword>
<evidence type="ECO:0000313" key="6">
    <source>
        <dbReference type="Proteomes" id="UP000680638"/>
    </source>
</evidence>
<dbReference type="InterPro" id="IPR000223">
    <property type="entry name" value="Pept_S26A_signal_pept_1"/>
</dbReference>
<keyword evidence="3" id="KW-0378">Hydrolase</keyword>
<dbReference type="PANTHER" id="PTHR43390">
    <property type="entry name" value="SIGNAL PEPTIDASE I"/>
    <property type="match status" value="1"/>
</dbReference>
<dbReference type="InterPro" id="IPR036286">
    <property type="entry name" value="LexA/Signal_pep-like_sf"/>
</dbReference>